<reference evidence="2 3" key="1">
    <citation type="submission" date="2015-09" db="EMBL/GenBank/DDBJ databases">
        <title>Draft genome sequence of Kouleothrix aurantiaca JCM 19913.</title>
        <authorList>
            <person name="Hemp J."/>
        </authorList>
    </citation>
    <scope>NUCLEOTIDE SEQUENCE [LARGE SCALE GENOMIC DNA]</scope>
    <source>
        <strain evidence="2 3">COM-B</strain>
    </source>
</reference>
<dbReference type="Proteomes" id="UP000050509">
    <property type="component" value="Unassembled WGS sequence"/>
</dbReference>
<sequence>MTDLAPSAIQGDTLPSPAGGMPLHFVFPQLLSSVGAAGLPRYWTPARDWVLAATVKQEAMWGSAIARTATKFAAHGYTVSDSDDSTRRVAAGQALLKRANGGEGWVIFAQKLLQDLLTTDNGVFIRIRRANDRTERVRAKAAGDNESFVEVTSSSPGGKITGLYHLDSLRCDRTGNLAYPVRYRPVNGAVQLLRWDQVLMYADQPSPRAELFGVGRCAASRAYPTIAKLAAMEQMVYEFLTGGGANKLAFLRGLNDRTLQDIIKAGQADAQMKGFLYYMGTILAAVPSDTDLTLTEVRLKELADGFSPKDERDNAYLIYANAIGVPVQDIQPLSGQGLGTGTQTVILEEAAQGIGLAAFLKWWEQTVSDRVLPATTELQFIDDHDVRDQKARAEVGKIRAETRAAQMASGEISPAMARQLAVDADDLPREFLATDATPGGQLSDDEKPLGEQASQNAAAQLLLASEPTQPPAQQPTVGMKDAAGHTGVM</sequence>
<comment type="caution">
    <text evidence="2">The sequence shown here is derived from an EMBL/GenBank/DDBJ whole genome shotgun (WGS) entry which is preliminary data.</text>
</comment>
<keyword evidence="3" id="KW-1185">Reference proteome</keyword>
<evidence type="ECO:0000313" key="2">
    <source>
        <dbReference type="EMBL" id="KPV52207.1"/>
    </source>
</evidence>
<dbReference type="EMBL" id="LJCR01000623">
    <property type="protein sequence ID" value="KPV52207.1"/>
    <property type="molecule type" value="Genomic_DNA"/>
</dbReference>
<name>A0A0P9D026_9CHLR</name>
<protein>
    <recommendedName>
        <fullName evidence="4">Portal protein</fullName>
    </recommendedName>
</protein>
<organism evidence="2 3">
    <name type="scientific">Kouleothrix aurantiaca</name>
    <dbReference type="NCBI Taxonomy" id="186479"/>
    <lineage>
        <taxon>Bacteria</taxon>
        <taxon>Bacillati</taxon>
        <taxon>Chloroflexota</taxon>
        <taxon>Chloroflexia</taxon>
        <taxon>Chloroflexales</taxon>
        <taxon>Roseiflexineae</taxon>
        <taxon>Roseiflexaceae</taxon>
        <taxon>Kouleothrix</taxon>
    </lineage>
</organism>
<dbReference type="AlphaFoldDB" id="A0A0P9D026"/>
<feature type="region of interest" description="Disordered" evidence="1">
    <location>
        <begin position="465"/>
        <end position="489"/>
    </location>
</feature>
<gene>
    <name evidence="2" type="ORF">SE17_16860</name>
</gene>
<evidence type="ECO:0008006" key="4">
    <source>
        <dbReference type="Google" id="ProtNLM"/>
    </source>
</evidence>
<evidence type="ECO:0000313" key="3">
    <source>
        <dbReference type="Proteomes" id="UP000050509"/>
    </source>
</evidence>
<feature type="non-terminal residue" evidence="2">
    <location>
        <position position="489"/>
    </location>
</feature>
<evidence type="ECO:0000256" key="1">
    <source>
        <dbReference type="SAM" id="MobiDB-lite"/>
    </source>
</evidence>
<proteinExistence type="predicted"/>
<accession>A0A0P9D026</accession>